<sequence>MPSIALRSRGEIEWLRARGADYVQECMTSARLVRTVLT</sequence>
<protein>
    <submittedName>
        <fullName evidence="1">Uncharacterized protein</fullName>
    </submittedName>
</protein>
<name>A0AA48LWS5_9ZZZZ</name>
<gene>
    <name evidence="1" type="ORF">AMST5_00076</name>
</gene>
<proteinExistence type="predicted"/>
<reference evidence="1" key="1">
    <citation type="submission" date="2023-07" db="EMBL/GenBank/DDBJ databases">
        <authorList>
            <person name="Pelsma A.J. K."/>
        </authorList>
    </citation>
    <scope>NUCLEOTIDE SEQUENCE</scope>
</reference>
<evidence type="ECO:0000313" key="1">
    <source>
        <dbReference type="EMBL" id="CAJ0849102.1"/>
    </source>
</evidence>
<accession>A0AA48LWS5</accession>
<dbReference type="EMBL" id="OY288114">
    <property type="protein sequence ID" value="CAJ0849102.1"/>
    <property type="molecule type" value="Genomic_DNA"/>
</dbReference>
<organism evidence="1">
    <name type="scientific">freshwater sediment metagenome</name>
    <dbReference type="NCBI Taxonomy" id="556182"/>
    <lineage>
        <taxon>unclassified sequences</taxon>
        <taxon>metagenomes</taxon>
        <taxon>ecological metagenomes</taxon>
    </lineage>
</organism>
<dbReference type="AlphaFoldDB" id="A0AA48LWS5"/>